<evidence type="ECO:0000313" key="3">
    <source>
        <dbReference type="Proteomes" id="UP001152533"/>
    </source>
</evidence>
<proteinExistence type="predicted"/>
<evidence type="ECO:0000313" key="2">
    <source>
        <dbReference type="EMBL" id="CAI0648544.1"/>
    </source>
</evidence>
<feature type="compositionally biased region" description="Low complexity" evidence="1">
    <location>
        <begin position="319"/>
        <end position="339"/>
    </location>
</feature>
<keyword evidence="3" id="KW-1185">Reference proteome</keyword>
<dbReference type="AlphaFoldDB" id="A0A9W4RXP1"/>
<sequence length="346" mass="38359">MPLFQRHRNQTYPLPDRHNHPPSLVRNFSYPTALYPTSIPSPTAENTAQPKAYRHIDTPFYWASSYGPTPVKKKKRRSLLSISTPLRTKKSISSQPLVENPAVTYEETVQPKRPFQHKIAKSVDLSSVHLRPPSPPRPASSSGVTAVDTRTNSGNIGVAINEEDNHPGTLIDLDDAEMNPKGLRRVASEMSLRMSPPRRMFSHQSEVSECSVSTPSVGGSPTKSSRESNSKSKKSKNRFLNQVKDWFTTGEPSAQDWKQLKKQEYRKHGIAINDPEASAKLHAPIGAIPEEAIKPSSGPEPEELAKKRAVNRKQIRRYGSSLRDSSSVSSESSSGSREVNPIAPWA</sequence>
<feature type="region of interest" description="Disordered" evidence="1">
    <location>
        <begin position="1"/>
        <end position="23"/>
    </location>
</feature>
<accession>A0A9W4RXP1</accession>
<feature type="region of interest" description="Disordered" evidence="1">
    <location>
        <begin position="121"/>
        <end position="150"/>
    </location>
</feature>
<organism evidence="2 3">
    <name type="scientific">Colletotrichum noveboracense</name>
    <dbReference type="NCBI Taxonomy" id="2664923"/>
    <lineage>
        <taxon>Eukaryota</taxon>
        <taxon>Fungi</taxon>
        <taxon>Dikarya</taxon>
        <taxon>Ascomycota</taxon>
        <taxon>Pezizomycotina</taxon>
        <taxon>Sordariomycetes</taxon>
        <taxon>Hypocreomycetidae</taxon>
        <taxon>Glomerellales</taxon>
        <taxon>Glomerellaceae</taxon>
        <taxon>Colletotrichum</taxon>
        <taxon>Colletotrichum gloeosporioides species complex</taxon>
    </lineage>
</organism>
<feature type="compositionally biased region" description="Basic residues" evidence="1">
    <location>
        <begin position="307"/>
        <end position="316"/>
    </location>
</feature>
<dbReference type="Proteomes" id="UP001152533">
    <property type="component" value="Unassembled WGS sequence"/>
</dbReference>
<feature type="compositionally biased region" description="Polar residues" evidence="1">
    <location>
        <begin position="202"/>
        <end position="222"/>
    </location>
</feature>
<feature type="region of interest" description="Disordered" evidence="1">
    <location>
        <begin position="271"/>
        <end position="346"/>
    </location>
</feature>
<comment type="caution">
    <text evidence="2">The sequence shown here is derived from an EMBL/GenBank/DDBJ whole genome shotgun (WGS) entry which is preliminary data.</text>
</comment>
<feature type="region of interest" description="Disordered" evidence="1">
    <location>
        <begin position="193"/>
        <end position="237"/>
    </location>
</feature>
<evidence type="ECO:0000256" key="1">
    <source>
        <dbReference type="SAM" id="MobiDB-lite"/>
    </source>
</evidence>
<name>A0A9W4RXP1_9PEZI</name>
<gene>
    <name evidence="2" type="ORF">CGXH109_LOCUS76853</name>
</gene>
<dbReference type="EMBL" id="CAMGZC010000570">
    <property type="protein sequence ID" value="CAI0648544.1"/>
    <property type="molecule type" value="Genomic_DNA"/>
</dbReference>
<reference evidence="2" key="1">
    <citation type="submission" date="2022-08" db="EMBL/GenBank/DDBJ databases">
        <authorList>
            <person name="Giroux E."/>
            <person name="Giroux E."/>
        </authorList>
    </citation>
    <scope>NUCLEOTIDE SEQUENCE</scope>
    <source>
        <strain evidence="2">H1091258</strain>
    </source>
</reference>
<protein>
    <submittedName>
        <fullName evidence="2">Uncharacterized protein</fullName>
    </submittedName>
</protein>